<feature type="transmembrane region" description="Helical" evidence="6">
    <location>
        <begin position="274"/>
        <end position="293"/>
    </location>
</feature>
<evidence type="ECO:0000256" key="1">
    <source>
        <dbReference type="ARBA" id="ARBA00004429"/>
    </source>
</evidence>
<feature type="transmembrane region" description="Helical" evidence="6">
    <location>
        <begin position="12"/>
        <end position="34"/>
    </location>
</feature>
<dbReference type="RefSeq" id="WP_343335550.1">
    <property type="nucleotide sequence ID" value="NZ_JAPOHD010000067.1"/>
</dbReference>
<proteinExistence type="predicted"/>
<feature type="transmembrane region" description="Helical" evidence="6">
    <location>
        <begin position="100"/>
        <end position="121"/>
    </location>
</feature>
<sequence>MTTDKTQWNKLIPVLLTFVVMGFVDIIGVATSYIKQDFELTNFIAQFLPMMVLVWFFILSVPVGILQDKYGKRNMLNLGMVIQAVGLGVPFLHYSFGMMFASFILLGIGNTIIQVSANPLLQDVSPADKLASFLSSSQFIKAIISFSGPLIAAFMASQMGNWRLVLAVYGVASILVAVWLSLTPIVESKPDRKPATFASCFGLLKNRFVAFMALSIFLIVGIEVAINTNIATILISKYGITMEKAALGISIFFAGETISRLIGAIVLNWIKPRVFLFLTVLISLLGVAGIFVAPGFTTALVAIFLIGLGAGNLFPIIFSLSLEKMPDRANEISGLLIMAVSGGAVIPPIVGLVSTMVSPLASMLVVAGCLFYLLWVSFYVRKEK</sequence>
<evidence type="ECO:0000256" key="6">
    <source>
        <dbReference type="SAM" id="Phobius"/>
    </source>
</evidence>
<accession>A0A9X3J9Y5</accession>
<evidence type="ECO:0000256" key="2">
    <source>
        <dbReference type="ARBA" id="ARBA00022475"/>
    </source>
</evidence>
<feature type="transmembrane region" description="Helical" evidence="6">
    <location>
        <begin position="334"/>
        <end position="354"/>
    </location>
</feature>
<evidence type="ECO:0000313" key="9">
    <source>
        <dbReference type="Proteomes" id="UP001145087"/>
    </source>
</evidence>
<comment type="caution">
    <text evidence="8">The sequence shown here is derived from an EMBL/GenBank/DDBJ whole genome shotgun (WGS) entry which is preliminary data.</text>
</comment>
<feature type="transmembrane region" description="Helical" evidence="6">
    <location>
        <begin position="142"/>
        <end position="160"/>
    </location>
</feature>
<dbReference type="AlphaFoldDB" id="A0A9X3J9Y5"/>
<dbReference type="InterPro" id="IPR011701">
    <property type="entry name" value="MFS"/>
</dbReference>
<dbReference type="PANTHER" id="PTHR43702">
    <property type="entry name" value="L-FUCOSE-PROTON SYMPORTER"/>
    <property type="match status" value="1"/>
</dbReference>
<protein>
    <submittedName>
        <fullName evidence="8">MFS transporter</fullName>
    </submittedName>
</protein>
<dbReference type="GO" id="GO:0022857">
    <property type="term" value="F:transmembrane transporter activity"/>
    <property type="evidence" value="ECO:0007669"/>
    <property type="project" value="InterPro"/>
</dbReference>
<evidence type="ECO:0000256" key="5">
    <source>
        <dbReference type="ARBA" id="ARBA00023136"/>
    </source>
</evidence>
<feature type="transmembrane region" description="Helical" evidence="6">
    <location>
        <begin position="246"/>
        <end position="267"/>
    </location>
</feature>
<feature type="transmembrane region" description="Helical" evidence="6">
    <location>
        <begin position="75"/>
        <end position="94"/>
    </location>
</feature>
<keyword evidence="2" id="KW-1003">Cell membrane</keyword>
<evidence type="ECO:0000256" key="3">
    <source>
        <dbReference type="ARBA" id="ARBA00022692"/>
    </source>
</evidence>
<evidence type="ECO:0000259" key="7">
    <source>
        <dbReference type="PROSITE" id="PS50850"/>
    </source>
</evidence>
<feature type="transmembrane region" description="Helical" evidence="6">
    <location>
        <begin position="299"/>
        <end position="322"/>
    </location>
</feature>
<dbReference type="PANTHER" id="PTHR43702:SF3">
    <property type="entry name" value="PROTEIN TSGA"/>
    <property type="match status" value="1"/>
</dbReference>
<dbReference type="InterPro" id="IPR036259">
    <property type="entry name" value="MFS_trans_sf"/>
</dbReference>
<dbReference type="Proteomes" id="UP001145087">
    <property type="component" value="Unassembled WGS sequence"/>
</dbReference>
<dbReference type="Pfam" id="PF07690">
    <property type="entry name" value="MFS_1"/>
    <property type="match status" value="1"/>
</dbReference>
<keyword evidence="5 6" id="KW-0472">Membrane</keyword>
<keyword evidence="9" id="KW-1185">Reference proteome</keyword>
<organism evidence="8 9">
    <name type="scientific">Draconibacterium aestuarii</name>
    <dbReference type="NCBI Taxonomy" id="2998507"/>
    <lineage>
        <taxon>Bacteria</taxon>
        <taxon>Pseudomonadati</taxon>
        <taxon>Bacteroidota</taxon>
        <taxon>Bacteroidia</taxon>
        <taxon>Marinilabiliales</taxon>
        <taxon>Prolixibacteraceae</taxon>
        <taxon>Draconibacterium</taxon>
    </lineage>
</organism>
<dbReference type="InterPro" id="IPR050375">
    <property type="entry name" value="MFS_TsgA-like"/>
</dbReference>
<feature type="domain" description="Major facilitator superfamily (MFS) profile" evidence="7">
    <location>
        <begin position="9"/>
        <end position="384"/>
    </location>
</feature>
<feature type="transmembrane region" description="Helical" evidence="6">
    <location>
        <begin position="360"/>
        <end position="380"/>
    </location>
</feature>
<dbReference type="SUPFAM" id="SSF103473">
    <property type="entry name" value="MFS general substrate transporter"/>
    <property type="match status" value="1"/>
</dbReference>
<dbReference type="GO" id="GO:0005886">
    <property type="term" value="C:plasma membrane"/>
    <property type="evidence" value="ECO:0007669"/>
    <property type="project" value="UniProtKB-SubCell"/>
</dbReference>
<feature type="transmembrane region" description="Helical" evidence="6">
    <location>
        <begin position="40"/>
        <end position="63"/>
    </location>
</feature>
<dbReference type="PROSITE" id="PS50850">
    <property type="entry name" value="MFS"/>
    <property type="match status" value="1"/>
</dbReference>
<keyword evidence="4 6" id="KW-1133">Transmembrane helix</keyword>
<dbReference type="Gene3D" id="1.20.1250.20">
    <property type="entry name" value="MFS general substrate transporter like domains"/>
    <property type="match status" value="2"/>
</dbReference>
<gene>
    <name evidence="8" type="ORF">OU798_22945</name>
</gene>
<comment type="subcellular location">
    <subcellularLocation>
        <location evidence="1">Cell inner membrane</location>
        <topology evidence="1">Multi-pass membrane protein</topology>
    </subcellularLocation>
</comment>
<evidence type="ECO:0000256" key="4">
    <source>
        <dbReference type="ARBA" id="ARBA00022989"/>
    </source>
</evidence>
<dbReference type="EMBL" id="JAPOHD010000067">
    <property type="protein sequence ID" value="MCY1723225.1"/>
    <property type="molecule type" value="Genomic_DNA"/>
</dbReference>
<name>A0A9X3J9Y5_9BACT</name>
<feature type="transmembrane region" description="Helical" evidence="6">
    <location>
        <begin position="207"/>
        <end position="226"/>
    </location>
</feature>
<feature type="transmembrane region" description="Helical" evidence="6">
    <location>
        <begin position="166"/>
        <end position="186"/>
    </location>
</feature>
<evidence type="ECO:0000313" key="8">
    <source>
        <dbReference type="EMBL" id="MCY1723225.1"/>
    </source>
</evidence>
<dbReference type="InterPro" id="IPR020846">
    <property type="entry name" value="MFS_dom"/>
</dbReference>
<keyword evidence="3 6" id="KW-0812">Transmembrane</keyword>
<reference evidence="8" key="1">
    <citation type="submission" date="2022-11" db="EMBL/GenBank/DDBJ databases">
        <title>Marilongibacter aestuarii gen. nov., sp. nov., isolated from tidal flat sediment.</title>
        <authorList>
            <person name="Jiayan W."/>
        </authorList>
    </citation>
    <scope>NUCLEOTIDE SEQUENCE</scope>
    <source>
        <strain evidence="8">Z1-6</strain>
    </source>
</reference>